<feature type="compositionally biased region" description="Basic and acidic residues" evidence="1">
    <location>
        <begin position="418"/>
        <end position="445"/>
    </location>
</feature>
<dbReference type="eggNOG" id="ENOG502ZKZZ">
    <property type="taxonomic scope" value="Bacteria"/>
</dbReference>
<proteinExistence type="predicted"/>
<accession>G5JP09</accession>
<dbReference type="OrthoDB" id="2986544at2"/>
<gene>
    <name evidence="2" type="ORF">STRCR_1540</name>
</gene>
<protein>
    <submittedName>
        <fullName evidence="2">Uncharacterized protein</fullName>
    </submittedName>
</protein>
<evidence type="ECO:0000313" key="2">
    <source>
        <dbReference type="EMBL" id="EHI74097.1"/>
    </source>
</evidence>
<sequence>MDLTVDKRDRLVELLASEYTVPEQYIDCVKVAIKQYATKNYSDKTISSMAKTPQSLSKGLALLRERSGKTDLSLFRGIISEWLVCAEYNALKNKGAVVITITNPDPSSKADLLHIIDTSNGFKAVPGPDVKSGGSSYVFNQWKKIVQNRYEIPMVDVDDILTTEEGLKQLTKKQRAEFEELSIQFPNKRPIPSAWNKDDIMRVIADYLKYVEFDLLPSTESALSIKDISVPRIKDKLYSGKISNAQSYDWTVFLSEVKTIFNTQESSKDVDTVEFGIQSDSGNSISSHSQKANIVTHKSKSLKLVDKAKSFFNTGLNTVLNSGKGAVKWLANHPEERTAIVAAVGEIIAEVAINNSNRSNSEYIGGYDDKNYKPTYYQYDNSEDTILTNSEEVKNVPESSSSHHDYPEQRKSPRVHIAHRDGKPYLRGGTAEEKQQFREENDLDF</sequence>
<evidence type="ECO:0000313" key="3">
    <source>
        <dbReference type="Proteomes" id="UP000004322"/>
    </source>
</evidence>
<name>G5JP09_STRCG</name>
<organism evidence="2 3">
    <name type="scientific">Streptococcus criceti HS-6</name>
    <dbReference type="NCBI Taxonomy" id="873449"/>
    <lineage>
        <taxon>Bacteria</taxon>
        <taxon>Bacillati</taxon>
        <taxon>Bacillota</taxon>
        <taxon>Bacilli</taxon>
        <taxon>Lactobacillales</taxon>
        <taxon>Streptococcaceae</taxon>
        <taxon>Streptococcus</taxon>
    </lineage>
</organism>
<comment type="caution">
    <text evidence="2">The sequence shown here is derived from an EMBL/GenBank/DDBJ whole genome shotgun (WGS) entry which is preliminary data.</text>
</comment>
<dbReference type="AlphaFoldDB" id="G5JP09"/>
<feature type="compositionally biased region" description="Basic and acidic residues" evidence="1">
    <location>
        <begin position="393"/>
        <end position="411"/>
    </location>
</feature>
<keyword evidence="3" id="KW-1185">Reference proteome</keyword>
<dbReference type="EMBL" id="AEUV02000002">
    <property type="protein sequence ID" value="EHI74097.1"/>
    <property type="molecule type" value="Genomic_DNA"/>
</dbReference>
<reference evidence="2" key="1">
    <citation type="submission" date="2011-07" db="EMBL/GenBank/DDBJ databases">
        <authorList>
            <person name="Stanhope M.J."/>
            <person name="Durkin A.S."/>
            <person name="Hostetler J."/>
            <person name="Kim M."/>
            <person name="Radune D."/>
            <person name="Singh I."/>
            <person name="Town C.D."/>
        </authorList>
    </citation>
    <scope>NUCLEOTIDE SEQUENCE [LARGE SCALE GENOMIC DNA]</scope>
    <source>
        <strain evidence="2">HS-6</strain>
    </source>
</reference>
<dbReference type="RefSeq" id="WP_004226905.1">
    <property type="nucleotide sequence ID" value="NZ_AEUV02000002.1"/>
</dbReference>
<feature type="region of interest" description="Disordered" evidence="1">
    <location>
        <begin position="393"/>
        <end position="445"/>
    </location>
</feature>
<dbReference type="Proteomes" id="UP000004322">
    <property type="component" value="Unassembled WGS sequence"/>
</dbReference>
<evidence type="ECO:0000256" key="1">
    <source>
        <dbReference type="SAM" id="MobiDB-lite"/>
    </source>
</evidence>